<organism evidence="6 7">
    <name type="scientific">Limihaloglobus sulfuriphilus</name>
    <dbReference type="NCBI Taxonomy" id="1851148"/>
    <lineage>
        <taxon>Bacteria</taxon>
        <taxon>Pseudomonadati</taxon>
        <taxon>Planctomycetota</taxon>
        <taxon>Phycisphaerae</taxon>
        <taxon>Sedimentisphaerales</taxon>
        <taxon>Sedimentisphaeraceae</taxon>
        <taxon>Limihaloglobus</taxon>
    </lineage>
</organism>
<keyword evidence="7" id="KW-1185">Reference proteome</keyword>
<dbReference type="AlphaFoldDB" id="A0A1Q2MBH9"/>
<dbReference type="InterPro" id="IPR015424">
    <property type="entry name" value="PyrdxlP-dep_Trfase"/>
</dbReference>
<dbReference type="Gene3D" id="3.90.1150.10">
    <property type="entry name" value="Aspartate Aminotransferase, domain 1"/>
    <property type="match status" value="1"/>
</dbReference>
<feature type="active site" description="Proton acceptor" evidence="3">
    <location>
        <position position="186"/>
    </location>
</feature>
<accession>A0A1Q2MBH9</accession>
<dbReference type="Pfam" id="PF01041">
    <property type="entry name" value="DegT_DnrJ_EryC1"/>
    <property type="match status" value="1"/>
</dbReference>
<evidence type="ECO:0000256" key="3">
    <source>
        <dbReference type="PIRSR" id="PIRSR000390-1"/>
    </source>
</evidence>
<dbReference type="PANTHER" id="PTHR30244:SF36">
    <property type="entry name" value="3-OXO-GLUCOSE-6-PHOSPHATE:GLUTAMATE AMINOTRANSFERASE"/>
    <property type="match status" value="1"/>
</dbReference>
<dbReference type="Gene3D" id="3.40.640.10">
    <property type="entry name" value="Type I PLP-dependent aspartate aminotransferase-like (Major domain)"/>
    <property type="match status" value="1"/>
</dbReference>
<evidence type="ECO:0000256" key="4">
    <source>
        <dbReference type="PIRSR" id="PIRSR000390-2"/>
    </source>
</evidence>
<dbReference type="OrthoDB" id="9810913at2"/>
<evidence type="ECO:0000313" key="7">
    <source>
        <dbReference type="Proteomes" id="UP000188181"/>
    </source>
</evidence>
<feature type="modified residue" description="N6-(pyridoxal phosphate)lysine" evidence="4">
    <location>
        <position position="186"/>
    </location>
</feature>
<dbReference type="Proteomes" id="UP000188181">
    <property type="component" value="Chromosome"/>
</dbReference>
<sequence length="367" mass="40149">MQVPLLDLKKQFARLEDEIMPAITGVCRMQACCLGPAVAKFEEEIADYCHCKHAIGVSSGSDAIIAALMALGIGPGDEVIIPSFTFVATSGAVARVGATPVFADIEACTFNISPVEIEAKITEKTKAIIPVHLFGQIANMEPIMDIARKNNIYVIEDAAQSIGAARNGIKAGNFGDCGCFSFYPTKNLGAFGDGGLITTNDDNLAKMIRMVRNHGQNATYQYQVIGGNFRLDGIQGAVLGVKLRYLSSWHEARRENAAAYSRALAGVGDITIPHIDDVNYSIFNQYTIRSEKRDELKAHLQENQIGCGVYYPEPLHTQQCFKHLGLKEDDLPVTAKACREVLSLPISPELEEDQRDFVIQKIKDFYA</sequence>
<comment type="similarity">
    <text evidence="2 5">Belongs to the DegT/DnrJ/EryC1 family.</text>
</comment>
<name>A0A1Q2MBH9_9BACT</name>
<dbReference type="GO" id="GO:0008483">
    <property type="term" value="F:transaminase activity"/>
    <property type="evidence" value="ECO:0007669"/>
    <property type="project" value="UniProtKB-KW"/>
</dbReference>
<evidence type="ECO:0000256" key="5">
    <source>
        <dbReference type="RuleBase" id="RU004508"/>
    </source>
</evidence>
<dbReference type="SUPFAM" id="SSF53383">
    <property type="entry name" value="PLP-dependent transferases"/>
    <property type="match status" value="1"/>
</dbReference>
<dbReference type="EMBL" id="CP019646">
    <property type="protein sequence ID" value="AQQ69888.1"/>
    <property type="molecule type" value="Genomic_DNA"/>
</dbReference>
<protein>
    <submittedName>
        <fullName evidence="6">UDP-2-acetamido-2-deoxy-3-oxo-D-glucuronate aminotransferase</fullName>
        <ecNumber evidence="6">2.6.1.98</ecNumber>
    </submittedName>
</protein>
<dbReference type="RefSeq" id="WP_146682190.1">
    <property type="nucleotide sequence ID" value="NZ_CP019646.1"/>
</dbReference>
<evidence type="ECO:0000313" key="6">
    <source>
        <dbReference type="EMBL" id="AQQ69888.1"/>
    </source>
</evidence>
<keyword evidence="1 4" id="KW-0663">Pyridoxal phosphate</keyword>
<reference evidence="7" key="1">
    <citation type="submission" date="2017-02" db="EMBL/GenBank/DDBJ databases">
        <title>Comparative genomics and description of representatives of a novel lineage of planctomycetes thriving in anoxic sediments.</title>
        <authorList>
            <person name="Spring S."/>
            <person name="Bunk B."/>
            <person name="Sproer C."/>
        </authorList>
    </citation>
    <scope>NUCLEOTIDE SEQUENCE [LARGE SCALE GENOMIC DNA]</scope>
    <source>
        <strain evidence="7">SM-Chi-D1</strain>
    </source>
</reference>
<dbReference type="KEGG" id="pbas:SMSP2_00222"/>
<keyword evidence="6" id="KW-0032">Aminotransferase</keyword>
<dbReference type="InterPro" id="IPR015421">
    <property type="entry name" value="PyrdxlP-dep_Trfase_major"/>
</dbReference>
<evidence type="ECO:0000256" key="2">
    <source>
        <dbReference type="ARBA" id="ARBA00037999"/>
    </source>
</evidence>
<dbReference type="InterPro" id="IPR000653">
    <property type="entry name" value="DegT/StrS_aminotransferase"/>
</dbReference>
<dbReference type="PIRSF" id="PIRSF000390">
    <property type="entry name" value="PLP_StrS"/>
    <property type="match status" value="1"/>
</dbReference>
<dbReference type="STRING" id="1851148.SMSP2_00222"/>
<evidence type="ECO:0000256" key="1">
    <source>
        <dbReference type="ARBA" id="ARBA00022898"/>
    </source>
</evidence>
<proteinExistence type="inferred from homology"/>
<dbReference type="GO" id="GO:0030170">
    <property type="term" value="F:pyridoxal phosphate binding"/>
    <property type="evidence" value="ECO:0007669"/>
    <property type="project" value="TreeGrafter"/>
</dbReference>
<dbReference type="InterPro" id="IPR015422">
    <property type="entry name" value="PyrdxlP-dep_Trfase_small"/>
</dbReference>
<dbReference type="CDD" id="cd00616">
    <property type="entry name" value="AHBA_syn"/>
    <property type="match status" value="1"/>
</dbReference>
<keyword evidence="6" id="KW-0808">Transferase</keyword>
<dbReference type="FunFam" id="3.40.640.10:FF:000089">
    <property type="entry name" value="Aminotransferase, DegT/DnrJ/EryC1/StrS family"/>
    <property type="match status" value="1"/>
</dbReference>
<dbReference type="PANTHER" id="PTHR30244">
    <property type="entry name" value="TRANSAMINASE"/>
    <property type="match status" value="1"/>
</dbReference>
<gene>
    <name evidence="6" type="primary">wbpE</name>
    <name evidence="6" type="ORF">SMSP2_00222</name>
</gene>
<dbReference type="GO" id="GO:0000271">
    <property type="term" value="P:polysaccharide biosynthetic process"/>
    <property type="evidence" value="ECO:0007669"/>
    <property type="project" value="TreeGrafter"/>
</dbReference>
<dbReference type="EC" id="2.6.1.98" evidence="6"/>